<evidence type="ECO:0000256" key="14">
    <source>
        <dbReference type="PIRSR" id="PIRSR605478-2"/>
    </source>
</evidence>
<evidence type="ECO:0000256" key="6">
    <source>
        <dbReference type="ARBA" id="ARBA00022679"/>
    </source>
</evidence>
<sequence length="691" mass="74209">MTSTDFPSIQGAALDALCINTLRFLSIDAVQKAASGHPGLPLGAAPMAYALWMRHLKHHPANPAWFDRDRFILSAGHGSMLLYSLLHLTGYDLPLDQIGRFRQSGSLTPGHPERGLTPGVETTTGPLGQGFANAVGMAMAETQLAACYNRPGFEIVDHRTYALVSDGDLMEGVAAEAASLAGHLQLGKLICLYDDNRVTLSAGTAITFTEDRAQRFDAYGWHTETVEDGNDLAAIDAALVNARAEQRRPSLILVRTHLGYGSPNRQDTYQAHGSPLGDAEVRLTKHNLGWPPDPAFHIPPPALAHFRRALAEGRVREEQWNARFEAYTRAFPELARMLLNTVHGKLPDGWDRDIPVFPADPKGMATRVASGKVLNALASRVPSLVGGSADLNPSTFTALIGLGDFEAAGVNALDRQGSDGGGWSRSGRNLHFGVREHAMGAILNGLAAHGGIRPFGATFLIFSDYMRPPIRLAALMRLQVIYVFTHDSLAVGEDGATHQPMEQLAGLRAVPGLLVIRPADANETAVAWRVALEARERPTALVLTRQDVPTIDRLRFAPAEGLRRGGYVLADAPDGHPTLILIATGSEVTLALAAQVELLARGVAVRVVSLPCWRLFDAQPQPYQDAVLPKSVGARLAIEAGVSQGWHRYVGDRGDVLGIAGFGASAPGAELMRDFGFTVENVCDHALKLLA</sequence>
<dbReference type="InterPro" id="IPR055152">
    <property type="entry name" value="Transketolase-like_C_2"/>
</dbReference>
<feature type="region of interest" description="Disordered" evidence="19">
    <location>
        <begin position="104"/>
        <end position="123"/>
    </location>
</feature>
<feature type="binding site" evidence="15">
    <location>
        <begin position="125"/>
        <end position="127"/>
    </location>
    <ligand>
        <name>thiamine diphosphate</name>
        <dbReference type="ChEBI" id="CHEBI:58937"/>
    </ligand>
</feature>
<organism evidence="21">
    <name type="scientific">Burkholderia orbicola (strain AU 1054)</name>
    <dbReference type="NCBI Taxonomy" id="331271"/>
    <lineage>
        <taxon>Bacteria</taxon>
        <taxon>Pseudomonadati</taxon>
        <taxon>Pseudomonadota</taxon>
        <taxon>Betaproteobacteria</taxon>
        <taxon>Burkholderiales</taxon>
        <taxon>Burkholderiaceae</taxon>
        <taxon>Burkholderia</taxon>
        <taxon>Burkholderia cepacia complex</taxon>
        <taxon>Burkholderia orbicola</taxon>
    </lineage>
</organism>
<dbReference type="FunFam" id="3.40.50.970:FF:000003">
    <property type="entry name" value="Transketolase"/>
    <property type="match status" value="1"/>
</dbReference>
<evidence type="ECO:0000256" key="12">
    <source>
        <dbReference type="NCBIfam" id="TIGR00232"/>
    </source>
</evidence>
<proteinExistence type="inferred from homology"/>
<feature type="binding site" evidence="15">
    <location>
        <position position="196"/>
    </location>
    <ligand>
        <name>thiamine diphosphate</name>
        <dbReference type="ChEBI" id="CHEBI:58937"/>
    </ligand>
</feature>
<dbReference type="NCBIfam" id="TIGR00232">
    <property type="entry name" value="tktlase_bact"/>
    <property type="match status" value="1"/>
</dbReference>
<feature type="binding site" evidence="14">
    <location>
        <position position="545"/>
    </location>
    <ligand>
        <name>substrate</name>
    </ligand>
</feature>
<feature type="active site" description="Proton donor" evidence="13">
    <location>
        <position position="436"/>
    </location>
</feature>
<feature type="binding site" evidence="14">
    <location>
        <position position="486"/>
    </location>
    <ligand>
        <name>substrate</name>
    </ligand>
</feature>
<dbReference type="Pfam" id="PF02779">
    <property type="entry name" value="Transket_pyr"/>
    <property type="match status" value="1"/>
</dbReference>
<evidence type="ECO:0000256" key="2">
    <source>
        <dbReference type="ARBA" id="ARBA00001941"/>
    </source>
</evidence>
<keyword evidence="8 18" id="KW-0106">Calcium</keyword>
<feature type="binding site" evidence="14">
    <location>
        <position position="394"/>
    </location>
    <ligand>
        <name>substrate</name>
    </ligand>
</feature>
<gene>
    <name evidence="21" type="ordered locus">Bcen_5284</name>
</gene>
<comment type="cofactor">
    <cofactor evidence="2">
        <name>Co(2+)</name>
        <dbReference type="ChEBI" id="CHEBI:48828"/>
    </cofactor>
</comment>
<dbReference type="FunFam" id="3.40.50.970:FF:000004">
    <property type="entry name" value="Transketolase"/>
    <property type="match status" value="1"/>
</dbReference>
<dbReference type="CDD" id="cd07033">
    <property type="entry name" value="TPP_PYR_DXS_TK_like"/>
    <property type="match status" value="1"/>
</dbReference>
<feature type="site" description="Important for catalytic activity" evidence="17">
    <location>
        <position position="37"/>
    </location>
</feature>
<protein>
    <recommendedName>
        <fullName evidence="5 12">Transketolase</fullName>
        <ecNumber evidence="5 12">2.2.1.1</ecNumber>
    </recommendedName>
</protein>
<dbReference type="Pfam" id="PF22613">
    <property type="entry name" value="Transketolase_C_1"/>
    <property type="match status" value="1"/>
</dbReference>
<dbReference type="GO" id="GO:0009052">
    <property type="term" value="P:pentose-phosphate shunt, non-oxidative branch"/>
    <property type="evidence" value="ECO:0007669"/>
    <property type="project" value="UniProtKB-ARBA"/>
</dbReference>
<evidence type="ECO:0000256" key="16">
    <source>
        <dbReference type="PIRSR" id="PIRSR605478-4"/>
    </source>
</evidence>
<dbReference type="PANTHER" id="PTHR43522:SF2">
    <property type="entry name" value="TRANSKETOLASE 1-RELATED"/>
    <property type="match status" value="1"/>
</dbReference>
<keyword evidence="6 18" id="KW-0808">Transferase</keyword>
<evidence type="ECO:0000256" key="7">
    <source>
        <dbReference type="ARBA" id="ARBA00022723"/>
    </source>
</evidence>
<dbReference type="InterPro" id="IPR029061">
    <property type="entry name" value="THDP-binding"/>
</dbReference>
<dbReference type="InterPro" id="IPR009014">
    <property type="entry name" value="Transketo_C/PFOR_II"/>
</dbReference>
<feature type="binding site" evidence="15">
    <location>
        <position position="77"/>
    </location>
    <ligand>
        <name>thiamine diphosphate</name>
        <dbReference type="ChEBI" id="CHEBI:58937"/>
    </ligand>
</feature>
<evidence type="ECO:0000313" key="21">
    <source>
        <dbReference type="EMBL" id="ABF80158.1"/>
    </source>
</evidence>
<comment type="cofactor">
    <cofactor evidence="16">
        <name>Mg(2+)</name>
        <dbReference type="ChEBI" id="CHEBI:18420"/>
    </cofactor>
    <text evidence="16">Binds 1 Mg(2+) ion per subunit. Can also utilize other divalent metal cations, such as Ca(2+), Mn(2+) and Co(2+).</text>
</comment>
<dbReference type="InterPro" id="IPR020826">
    <property type="entry name" value="Transketolase_BS"/>
</dbReference>
<evidence type="ECO:0000256" key="17">
    <source>
        <dbReference type="PIRSR" id="PIRSR605478-5"/>
    </source>
</evidence>
<dbReference type="InterPro" id="IPR005478">
    <property type="entry name" value="Transketolase_bac-like"/>
</dbReference>
<dbReference type="InterPro" id="IPR005475">
    <property type="entry name" value="Transketolase-like_Pyr-bd"/>
</dbReference>
<dbReference type="EMBL" id="CP000379">
    <property type="protein sequence ID" value="ABF80158.1"/>
    <property type="molecule type" value="Genomic_DNA"/>
</dbReference>
<feature type="binding site" evidence="16">
    <location>
        <position position="196"/>
    </location>
    <ligand>
        <name>Mg(2+)</name>
        <dbReference type="ChEBI" id="CHEBI:18420"/>
    </ligand>
</feature>
<feature type="binding site" evidence="15">
    <location>
        <position position="272"/>
    </location>
    <ligand>
        <name>thiamine diphosphate</name>
        <dbReference type="ChEBI" id="CHEBI:58937"/>
    </ligand>
</feature>
<comment type="similarity">
    <text evidence="3 18">Belongs to the transketolase family.</text>
</comment>
<dbReference type="CDD" id="cd02012">
    <property type="entry name" value="TPP_TK"/>
    <property type="match status" value="1"/>
</dbReference>
<dbReference type="InterPro" id="IPR005474">
    <property type="entry name" value="Transketolase_N"/>
</dbReference>
<evidence type="ECO:0000256" key="13">
    <source>
        <dbReference type="PIRSR" id="PIRSR605478-1"/>
    </source>
</evidence>
<dbReference type="SMART" id="SM00861">
    <property type="entry name" value="Transket_pyr"/>
    <property type="match status" value="1"/>
</dbReference>
<dbReference type="FunFam" id="3.40.50.920:FF:000003">
    <property type="entry name" value="Transketolase"/>
    <property type="match status" value="1"/>
</dbReference>
<dbReference type="PANTHER" id="PTHR43522">
    <property type="entry name" value="TRANSKETOLASE"/>
    <property type="match status" value="1"/>
</dbReference>
<evidence type="ECO:0000256" key="9">
    <source>
        <dbReference type="ARBA" id="ARBA00022842"/>
    </source>
</evidence>
<comment type="subunit">
    <text evidence="4 18">Homodimer.</text>
</comment>
<dbReference type="GO" id="GO:0005829">
    <property type="term" value="C:cytosol"/>
    <property type="evidence" value="ECO:0007669"/>
    <property type="project" value="TreeGrafter"/>
</dbReference>
<name>A0A0H2XZP6_BURO1</name>
<dbReference type="EC" id="2.2.1.1" evidence="5 12"/>
<dbReference type="Gene3D" id="3.40.50.920">
    <property type="match status" value="1"/>
</dbReference>
<dbReference type="PROSITE" id="PS00802">
    <property type="entry name" value="TRANSKETOLASE_2"/>
    <property type="match status" value="1"/>
</dbReference>
<evidence type="ECO:0000256" key="18">
    <source>
        <dbReference type="RuleBase" id="RU004996"/>
    </source>
</evidence>
<dbReference type="InterPro" id="IPR033247">
    <property type="entry name" value="Transketolase_fam"/>
</dbReference>
<evidence type="ECO:0000256" key="4">
    <source>
        <dbReference type="ARBA" id="ARBA00011738"/>
    </source>
</evidence>
<dbReference type="PROSITE" id="PS00801">
    <property type="entry name" value="TRANSKETOLASE_1"/>
    <property type="match status" value="1"/>
</dbReference>
<feature type="binding site" evidence="14">
    <location>
        <position position="494"/>
    </location>
    <ligand>
        <name>substrate</name>
    </ligand>
</feature>
<evidence type="ECO:0000256" key="19">
    <source>
        <dbReference type="SAM" id="MobiDB-lite"/>
    </source>
</evidence>
<feature type="binding site" evidence="14">
    <location>
        <position position="272"/>
    </location>
    <ligand>
        <name>substrate</name>
    </ligand>
</feature>
<feature type="binding site" evidence="16">
    <location>
        <position position="198"/>
    </location>
    <ligand>
        <name>Mg(2+)</name>
        <dbReference type="ChEBI" id="CHEBI:18420"/>
    </ligand>
</feature>
<keyword evidence="9 16" id="KW-0460">Magnesium</keyword>
<dbReference type="Gene3D" id="3.40.50.970">
    <property type="match status" value="2"/>
</dbReference>
<comment type="cofactor">
    <cofactor evidence="18">
        <name>Mg(2+)</name>
        <dbReference type="ChEBI" id="CHEBI:18420"/>
    </cofactor>
    <cofactor evidence="18">
        <name>Ca(2+)</name>
        <dbReference type="ChEBI" id="CHEBI:29108"/>
    </cofactor>
    <cofactor evidence="18">
        <name>Mn(2+)</name>
        <dbReference type="ChEBI" id="CHEBI:29035"/>
    </cofactor>
    <cofactor evidence="18">
        <name>Co(2+)</name>
        <dbReference type="ChEBI" id="CHEBI:48828"/>
    </cofactor>
    <text evidence="18">Binds 1 Mg(2+) ion per subunit. Can also utilize other divalent metal cations, such as Ca(2+), Mn(2+) and Co(2+).</text>
</comment>
<evidence type="ECO:0000256" key="10">
    <source>
        <dbReference type="ARBA" id="ARBA00023052"/>
    </source>
</evidence>
<dbReference type="GO" id="GO:0004802">
    <property type="term" value="F:transketolase activity"/>
    <property type="evidence" value="ECO:0007669"/>
    <property type="project" value="UniProtKB-UniRule"/>
</dbReference>
<dbReference type="AlphaFoldDB" id="A0A0H2XZP6"/>
<dbReference type="Pfam" id="PF00456">
    <property type="entry name" value="Transketolase_N"/>
    <property type="match status" value="1"/>
</dbReference>
<dbReference type="InterPro" id="IPR049557">
    <property type="entry name" value="Transketolase_CS"/>
</dbReference>
<evidence type="ECO:0000256" key="15">
    <source>
        <dbReference type="PIRSR" id="PIRSR605478-3"/>
    </source>
</evidence>
<evidence type="ECO:0000256" key="3">
    <source>
        <dbReference type="ARBA" id="ARBA00007131"/>
    </source>
</evidence>
<evidence type="ECO:0000256" key="5">
    <source>
        <dbReference type="ARBA" id="ARBA00013152"/>
    </source>
</evidence>
<feature type="domain" description="Transketolase-like pyrimidine-binding" evidence="20">
    <location>
        <begin position="364"/>
        <end position="550"/>
    </location>
</feature>
<accession>A0A0H2XZP6</accession>
<keyword evidence="7 16" id="KW-0479">Metal-binding</keyword>
<comment type="function">
    <text evidence="18">Catalyzes the transfer of a two-carbon ketol group from a ketose donor to an aldose acceptor, via a covalent intermediate with the cofactor thiamine pyrophosphate.</text>
</comment>
<evidence type="ECO:0000256" key="8">
    <source>
        <dbReference type="ARBA" id="ARBA00022837"/>
    </source>
</evidence>
<comment type="cofactor">
    <cofactor evidence="15">
        <name>thiamine diphosphate</name>
        <dbReference type="ChEBI" id="CHEBI:58937"/>
    </cofactor>
    <text evidence="15">Binds 1 thiamine pyrophosphate per subunit. During the reaction, the substrate forms a covalent intermediate with the cofactor.</text>
</comment>
<reference evidence="21" key="1">
    <citation type="submission" date="2006-05" db="EMBL/GenBank/DDBJ databases">
        <title>Complete sequence of chromosome 2 of Burkholderia cenocepacia AU 1054.</title>
        <authorList>
            <consortium name="US DOE Joint Genome Institute"/>
            <person name="Copeland A."/>
            <person name="Lucas S."/>
            <person name="Lapidus A."/>
            <person name="Barry K."/>
            <person name="Detter J.C."/>
            <person name="Glavina del Rio T."/>
            <person name="Hammon N."/>
            <person name="Israni S."/>
            <person name="Dalin E."/>
            <person name="Tice H."/>
            <person name="Pitluck S."/>
            <person name="Chain P."/>
            <person name="Malfatti S."/>
            <person name="Shin M."/>
            <person name="Vergez L."/>
            <person name="Schmutz J."/>
            <person name="Larimer F."/>
            <person name="Land M."/>
            <person name="Hauser L."/>
            <person name="Kyrpides N."/>
            <person name="Lykidis A."/>
            <person name="LiPuma J.J."/>
            <person name="Konstantinidis K."/>
            <person name="Tiedje J.M."/>
            <person name="Richardson P."/>
        </authorList>
    </citation>
    <scope>NUCLEOTIDE SEQUENCE [LARGE SCALE GENOMIC DNA]</scope>
    <source>
        <strain evidence="21">AU 1054</strain>
    </source>
</reference>
<feature type="binding site" evidence="15">
    <location>
        <position position="462"/>
    </location>
    <ligand>
        <name>thiamine diphosphate</name>
        <dbReference type="ChEBI" id="CHEBI:58937"/>
    </ligand>
</feature>
<dbReference type="HOGENOM" id="CLU_009227_0_0_4"/>
<feature type="binding site" evidence="14">
    <location>
        <position position="367"/>
    </location>
    <ligand>
        <name>substrate</name>
    </ligand>
</feature>
<evidence type="ECO:0000256" key="11">
    <source>
        <dbReference type="ARBA" id="ARBA00049473"/>
    </source>
</evidence>
<comment type="cofactor">
    <cofactor evidence="1">
        <name>Ca(2+)</name>
        <dbReference type="ChEBI" id="CHEBI:29108"/>
    </cofactor>
</comment>
<dbReference type="GO" id="GO:0046872">
    <property type="term" value="F:metal ion binding"/>
    <property type="evidence" value="ECO:0007669"/>
    <property type="project" value="UniProtKB-KW"/>
</dbReference>
<comment type="catalytic activity">
    <reaction evidence="11 18">
        <text>D-sedoheptulose 7-phosphate + D-glyceraldehyde 3-phosphate = aldehydo-D-ribose 5-phosphate + D-xylulose 5-phosphate</text>
        <dbReference type="Rhea" id="RHEA:10508"/>
        <dbReference type="ChEBI" id="CHEBI:57483"/>
        <dbReference type="ChEBI" id="CHEBI:57737"/>
        <dbReference type="ChEBI" id="CHEBI:58273"/>
        <dbReference type="ChEBI" id="CHEBI:59776"/>
        <dbReference type="EC" id="2.2.1.1"/>
    </reaction>
</comment>
<evidence type="ECO:0000256" key="1">
    <source>
        <dbReference type="ARBA" id="ARBA00001913"/>
    </source>
</evidence>
<dbReference type="SUPFAM" id="SSF52922">
    <property type="entry name" value="TK C-terminal domain-like"/>
    <property type="match status" value="1"/>
</dbReference>
<feature type="binding site" evidence="14">
    <location>
        <position position="37"/>
    </location>
    <ligand>
        <name>substrate</name>
    </ligand>
</feature>
<evidence type="ECO:0000259" key="20">
    <source>
        <dbReference type="SMART" id="SM00861"/>
    </source>
</evidence>
<feature type="site" description="Important for catalytic activity" evidence="17">
    <location>
        <position position="272"/>
    </location>
</feature>
<keyword evidence="10 15" id="KW-0786">Thiamine pyrophosphate</keyword>
<feature type="binding site" evidence="16">
    <location>
        <position position="166"/>
    </location>
    <ligand>
        <name>Mg(2+)</name>
        <dbReference type="ChEBI" id="CHEBI:18420"/>
    </ligand>
</feature>
<dbReference type="SUPFAM" id="SSF52518">
    <property type="entry name" value="Thiamin diphosphate-binding fold (THDP-binding)"/>
    <property type="match status" value="2"/>
</dbReference>
<feature type="binding site" evidence="14">
    <location>
        <position position="498"/>
    </location>
    <ligand>
        <name>substrate</name>
    </ligand>
</feature>
<feature type="binding site" evidence="15">
    <location>
        <position position="167"/>
    </location>
    <ligand>
        <name>thiamine diphosphate</name>
        <dbReference type="ChEBI" id="CHEBI:58937"/>
    </ligand>
</feature>